<dbReference type="Pfam" id="PF01765">
    <property type="entry name" value="RRF"/>
    <property type="match status" value="1"/>
</dbReference>
<keyword evidence="3" id="KW-0963">Cytoplasm</keyword>
<evidence type="ECO:0000313" key="6">
    <source>
        <dbReference type="EMBL" id="SVA82273.1"/>
    </source>
</evidence>
<dbReference type="GO" id="GO:0043023">
    <property type="term" value="F:ribosomal large subunit binding"/>
    <property type="evidence" value="ECO:0007669"/>
    <property type="project" value="TreeGrafter"/>
</dbReference>
<dbReference type="HAMAP" id="MF_00040">
    <property type="entry name" value="RRF"/>
    <property type="match status" value="1"/>
</dbReference>
<keyword evidence="4" id="KW-0648">Protein biosynthesis</keyword>
<dbReference type="PANTHER" id="PTHR20982">
    <property type="entry name" value="RIBOSOME RECYCLING FACTOR"/>
    <property type="match status" value="1"/>
</dbReference>
<dbReference type="GO" id="GO:0006412">
    <property type="term" value="P:translation"/>
    <property type="evidence" value="ECO:0007669"/>
    <property type="project" value="UniProtKB-KW"/>
</dbReference>
<comment type="subcellular location">
    <subcellularLocation>
        <location evidence="1">Cytoplasm</location>
    </subcellularLocation>
</comment>
<reference evidence="6" key="1">
    <citation type="submission" date="2018-05" db="EMBL/GenBank/DDBJ databases">
        <authorList>
            <person name="Lanie J.A."/>
            <person name="Ng W.-L."/>
            <person name="Kazmierczak K.M."/>
            <person name="Andrzejewski T.M."/>
            <person name="Davidsen T.M."/>
            <person name="Wayne K.J."/>
            <person name="Tettelin H."/>
            <person name="Glass J.I."/>
            <person name="Rusch D."/>
            <person name="Podicherti R."/>
            <person name="Tsui H.-C.T."/>
            <person name="Winkler M.E."/>
        </authorList>
    </citation>
    <scope>NUCLEOTIDE SEQUENCE</scope>
</reference>
<comment type="similarity">
    <text evidence="2">Belongs to the RRF family.</text>
</comment>
<sequence length="182" mass="20802">MDSNTLRSRMDKAISYFEKELLSVRTARASSTMLDNLIVEAYGTKTPINQLGNINIPDPHTLTIQVWDASLLKNIENSIIESNLGINPQSDGSLIRLPIPKLSEERRFELSKIVSKYGENAKISIRNIRRDTLDDLKFDEKEKIISQDELKKNSSEIQQITDEFIKKIDSIVLIKQKEITQV</sequence>
<dbReference type="InterPro" id="IPR036191">
    <property type="entry name" value="RRF_sf"/>
</dbReference>
<dbReference type="SUPFAM" id="SSF55194">
    <property type="entry name" value="Ribosome recycling factor, RRF"/>
    <property type="match status" value="1"/>
</dbReference>
<evidence type="ECO:0000256" key="1">
    <source>
        <dbReference type="ARBA" id="ARBA00004496"/>
    </source>
</evidence>
<dbReference type="AlphaFoldDB" id="A0A381Z0B0"/>
<feature type="domain" description="Ribosome recycling factor" evidence="5">
    <location>
        <begin position="17"/>
        <end position="179"/>
    </location>
</feature>
<dbReference type="Gene3D" id="3.30.1360.40">
    <property type="match status" value="1"/>
</dbReference>
<accession>A0A381Z0B0</accession>
<dbReference type="CDD" id="cd00520">
    <property type="entry name" value="RRF"/>
    <property type="match status" value="1"/>
</dbReference>
<dbReference type="InterPro" id="IPR023584">
    <property type="entry name" value="Ribosome_recyc_fac_dom"/>
</dbReference>
<proteinExistence type="inferred from homology"/>
<dbReference type="FunFam" id="1.10.132.20:FF:000001">
    <property type="entry name" value="Ribosome-recycling factor"/>
    <property type="match status" value="1"/>
</dbReference>
<dbReference type="EMBL" id="UINC01019435">
    <property type="protein sequence ID" value="SVA82273.1"/>
    <property type="molecule type" value="Genomic_DNA"/>
</dbReference>
<dbReference type="NCBIfam" id="TIGR00496">
    <property type="entry name" value="frr"/>
    <property type="match status" value="1"/>
</dbReference>
<dbReference type="GO" id="GO:0005737">
    <property type="term" value="C:cytoplasm"/>
    <property type="evidence" value="ECO:0007669"/>
    <property type="project" value="UniProtKB-SubCell"/>
</dbReference>
<evidence type="ECO:0000256" key="3">
    <source>
        <dbReference type="ARBA" id="ARBA00022490"/>
    </source>
</evidence>
<dbReference type="PANTHER" id="PTHR20982:SF3">
    <property type="entry name" value="MITOCHONDRIAL RIBOSOME RECYCLING FACTOR PSEUDO 1"/>
    <property type="match status" value="1"/>
</dbReference>
<evidence type="ECO:0000259" key="5">
    <source>
        <dbReference type="Pfam" id="PF01765"/>
    </source>
</evidence>
<dbReference type="Gene3D" id="1.10.132.20">
    <property type="entry name" value="Ribosome-recycling factor"/>
    <property type="match status" value="1"/>
</dbReference>
<evidence type="ECO:0000256" key="2">
    <source>
        <dbReference type="ARBA" id="ARBA00005912"/>
    </source>
</evidence>
<name>A0A381Z0B0_9ZZZZ</name>
<protein>
    <recommendedName>
        <fullName evidence="5">Ribosome recycling factor domain-containing protein</fullName>
    </recommendedName>
</protein>
<dbReference type="FunFam" id="3.30.1360.40:FF:000001">
    <property type="entry name" value="Ribosome-recycling factor"/>
    <property type="match status" value="1"/>
</dbReference>
<organism evidence="6">
    <name type="scientific">marine metagenome</name>
    <dbReference type="NCBI Taxonomy" id="408172"/>
    <lineage>
        <taxon>unclassified sequences</taxon>
        <taxon>metagenomes</taxon>
        <taxon>ecological metagenomes</taxon>
    </lineage>
</organism>
<dbReference type="InterPro" id="IPR002661">
    <property type="entry name" value="Ribosome_recyc_fac"/>
</dbReference>
<gene>
    <name evidence="6" type="ORF">METZ01_LOCUS135127</name>
</gene>
<evidence type="ECO:0000256" key="4">
    <source>
        <dbReference type="ARBA" id="ARBA00022917"/>
    </source>
</evidence>